<dbReference type="PANTHER" id="PTHR12835">
    <property type="entry name" value="BIOTIN PROTEIN LIGASE"/>
    <property type="match status" value="1"/>
</dbReference>
<dbReference type="Proteomes" id="UP000036771">
    <property type="component" value="Unassembled WGS sequence"/>
</dbReference>
<evidence type="ECO:0000313" key="4">
    <source>
        <dbReference type="EMBL" id="GAO97850.1"/>
    </source>
</evidence>
<dbReference type="InterPro" id="IPR045864">
    <property type="entry name" value="aa-tRNA-synth_II/BPL/LPL"/>
</dbReference>
<keyword evidence="5" id="KW-1185">Reference proteome</keyword>
<dbReference type="SUPFAM" id="SSF55681">
    <property type="entry name" value="Class II aaRS and biotin synthetases"/>
    <property type="match status" value="1"/>
</dbReference>
<keyword evidence="1 4" id="KW-0436">Ligase</keyword>
<dbReference type="GO" id="GO:0004077">
    <property type="term" value="F:biotin--[biotin carboxyl-carrier protein] ligase activity"/>
    <property type="evidence" value="ECO:0007669"/>
    <property type="project" value="InterPro"/>
</dbReference>
<sequence precursor="true">MINYLKTVLYGYLLFCSLCFASSTVTESFIDLGETKVLRKHYSEVSSTQDEIEKYLENVSPHQWVMVSADKQEGGRGLWGRRWVSPEGNVFLTYSLFMEPMRARYLPIIPALAVRNTLKEYGLSSKLRWVNNVLVNNQKIGGILCEGAFQFPYFQAKIGIGINVNMTKEVCDTIDQPVTSLSCLLKKEVSTEDVIQKVTKHLYALLSNPQNDAGLISDYHRSLTYIDEKVQIFDGKQYYGGVFKGVNDFGHLILQMVSGEETFSSGEIVPRQ</sequence>
<dbReference type="STRING" id="1629334.Cva_00490"/>
<dbReference type="InterPro" id="IPR004143">
    <property type="entry name" value="BPL_LPL_catalytic"/>
</dbReference>
<feature type="chain" id="PRO_5005512681" evidence="2">
    <location>
        <begin position="22"/>
        <end position="272"/>
    </location>
</feature>
<evidence type="ECO:0000259" key="3">
    <source>
        <dbReference type="PROSITE" id="PS51733"/>
    </source>
</evidence>
<dbReference type="SUPFAM" id="SSF50037">
    <property type="entry name" value="C-terminal domain of transcriptional repressors"/>
    <property type="match status" value="1"/>
</dbReference>
<dbReference type="AlphaFoldDB" id="A0A0K8MBD9"/>
<dbReference type="Pfam" id="PF03099">
    <property type="entry name" value="BPL_LplA_LipB"/>
    <property type="match status" value="1"/>
</dbReference>
<organism evidence="4 5">
    <name type="scientific">Caedimonas varicaedens</name>
    <dbReference type="NCBI Taxonomy" id="1629334"/>
    <lineage>
        <taxon>Bacteria</taxon>
        <taxon>Pseudomonadati</taxon>
        <taxon>Pseudomonadota</taxon>
        <taxon>Alphaproteobacteria</taxon>
        <taxon>Holosporales</taxon>
        <taxon>Caedimonadaceae</taxon>
        <taxon>Caedimonas</taxon>
    </lineage>
</organism>
<feature type="signal peptide" evidence="2">
    <location>
        <begin position="1"/>
        <end position="21"/>
    </location>
</feature>
<dbReference type="EMBL" id="BBVC01000020">
    <property type="protein sequence ID" value="GAO97850.1"/>
    <property type="molecule type" value="Genomic_DNA"/>
</dbReference>
<dbReference type="NCBIfam" id="TIGR00121">
    <property type="entry name" value="birA_ligase"/>
    <property type="match status" value="1"/>
</dbReference>
<accession>A0A0K8MBD9</accession>
<dbReference type="InterPro" id="IPR008988">
    <property type="entry name" value="Transcriptional_repressor_C"/>
</dbReference>
<evidence type="ECO:0000256" key="2">
    <source>
        <dbReference type="SAM" id="SignalP"/>
    </source>
</evidence>
<evidence type="ECO:0000313" key="5">
    <source>
        <dbReference type="Proteomes" id="UP000036771"/>
    </source>
</evidence>
<dbReference type="PROSITE" id="PS51733">
    <property type="entry name" value="BPL_LPL_CATALYTIC"/>
    <property type="match status" value="1"/>
</dbReference>
<dbReference type="GO" id="GO:0005737">
    <property type="term" value="C:cytoplasm"/>
    <property type="evidence" value="ECO:0007669"/>
    <property type="project" value="TreeGrafter"/>
</dbReference>
<gene>
    <name evidence="4" type="primary">birA_1</name>
    <name evidence="4" type="ORF">Cva_00490</name>
</gene>
<dbReference type="Gene3D" id="3.30.930.10">
    <property type="entry name" value="Bira Bifunctional Protein, Domain 2"/>
    <property type="match status" value="1"/>
</dbReference>
<keyword evidence="2" id="KW-0732">Signal</keyword>
<comment type="caution">
    <text evidence="4">The sequence shown here is derived from an EMBL/GenBank/DDBJ whole genome shotgun (WGS) entry which is preliminary data.</text>
</comment>
<reference evidence="4 5" key="1">
    <citation type="submission" date="2015-03" db="EMBL/GenBank/DDBJ databases">
        <title>Caedibacter varicaedens, whole genome shotgun sequence.</title>
        <authorList>
            <person name="Suzuki H."/>
            <person name="Dapper A.L."/>
            <person name="Gibson A.K."/>
            <person name="Jackson C."/>
            <person name="Lee H."/>
            <person name="Pejaver V.R."/>
            <person name="Doak T."/>
            <person name="Lynch M."/>
        </authorList>
    </citation>
    <scope>NUCLEOTIDE SEQUENCE [LARGE SCALE GENOMIC DNA]</scope>
</reference>
<dbReference type="CDD" id="cd16442">
    <property type="entry name" value="BPL"/>
    <property type="match status" value="1"/>
</dbReference>
<dbReference type="Gene3D" id="2.30.30.100">
    <property type="match status" value="1"/>
</dbReference>
<protein>
    <submittedName>
        <fullName evidence="4">Bifunctional ligase/repressor BirA</fullName>
    </submittedName>
</protein>
<dbReference type="InterPro" id="IPR004408">
    <property type="entry name" value="Biotin_CoA_COase_ligase"/>
</dbReference>
<dbReference type="OrthoDB" id="9807064at2"/>
<feature type="domain" description="BPL/LPL catalytic" evidence="3">
    <location>
        <begin position="27"/>
        <end position="210"/>
    </location>
</feature>
<proteinExistence type="predicted"/>
<evidence type="ECO:0000256" key="1">
    <source>
        <dbReference type="ARBA" id="ARBA00022598"/>
    </source>
</evidence>
<dbReference type="PANTHER" id="PTHR12835:SF5">
    <property type="entry name" value="BIOTIN--PROTEIN LIGASE"/>
    <property type="match status" value="1"/>
</dbReference>
<name>A0A0K8MBD9_9PROT</name>